<dbReference type="InterPro" id="IPR007634">
    <property type="entry name" value="RNA_pol_sigma_54_DNA-bd"/>
</dbReference>
<evidence type="ECO:0000259" key="12">
    <source>
        <dbReference type="Pfam" id="PF04963"/>
    </source>
</evidence>
<keyword evidence="6 9" id="KW-0731">Sigma factor</keyword>
<dbReference type="PROSITE" id="PS00717">
    <property type="entry name" value="SIGMA54_1"/>
    <property type="match status" value="1"/>
</dbReference>
<dbReference type="NCBIfam" id="TIGR02395">
    <property type="entry name" value="rpoN_sigma"/>
    <property type="match status" value="1"/>
</dbReference>
<dbReference type="EMBL" id="CP067977">
    <property type="protein sequence ID" value="QQQ17364.1"/>
    <property type="molecule type" value="Genomic_DNA"/>
</dbReference>
<gene>
    <name evidence="13" type="primary">rpoN</name>
    <name evidence="13" type="ORF">JIP62_08310</name>
</gene>
<keyword evidence="8 9" id="KW-0804">Transcription</keyword>
<evidence type="ECO:0000256" key="3">
    <source>
        <dbReference type="ARBA" id="ARBA00022679"/>
    </source>
</evidence>
<dbReference type="Pfam" id="PF04552">
    <property type="entry name" value="Sigma54_DBD"/>
    <property type="match status" value="1"/>
</dbReference>
<dbReference type="PROSITE" id="PS50044">
    <property type="entry name" value="SIGMA54_3"/>
    <property type="match status" value="1"/>
</dbReference>
<keyword evidence="2 9" id="KW-0240">DNA-directed RNA polymerase</keyword>
<evidence type="ECO:0000256" key="4">
    <source>
        <dbReference type="ARBA" id="ARBA00022695"/>
    </source>
</evidence>
<keyword evidence="3 9" id="KW-0808">Transferase</keyword>
<evidence type="ECO:0000256" key="7">
    <source>
        <dbReference type="ARBA" id="ARBA00023125"/>
    </source>
</evidence>
<evidence type="ECO:0000256" key="9">
    <source>
        <dbReference type="PIRNR" id="PIRNR000774"/>
    </source>
</evidence>
<feature type="region of interest" description="Disordered" evidence="10">
    <location>
        <begin position="53"/>
        <end position="145"/>
    </location>
</feature>
<keyword evidence="14" id="KW-1185">Reference proteome</keyword>
<evidence type="ECO:0000256" key="1">
    <source>
        <dbReference type="ARBA" id="ARBA00008798"/>
    </source>
</evidence>
<dbReference type="InterPro" id="IPR007046">
    <property type="entry name" value="RNA_pol_sigma_54_core-bd"/>
</dbReference>
<dbReference type="Proteomes" id="UP000595448">
    <property type="component" value="Chromosome"/>
</dbReference>
<dbReference type="Gene3D" id="1.10.10.60">
    <property type="entry name" value="Homeodomain-like"/>
    <property type="match status" value="1"/>
</dbReference>
<evidence type="ECO:0000256" key="10">
    <source>
        <dbReference type="SAM" id="MobiDB-lite"/>
    </source>
</evidence>
<keyword evidence="4 9" id="KW-0548">Nucleotidyltransferase</keyword>
<comment type="similarity">
    <text evidence="1 9">Belongs to the sigma-54 factor family.</text>
</comment>
<keyword evidence="7 9" id="KW-0238">DNA-binding</keyword>
<dbReference type="NCBIfam" id="NF004596">
    <property type="entry name" value="PRK05932.1-3"/>
    <property type="match status" value="1"/>
</dbReference>
<dbReference type="PANTHER" id="PTHR32248:SF4">
    <property type="entry name" value="RNA POLYMERASE SIGMA-54 FACTOR"/>
    <property type="match status" value="1"/>
</dbReference>
<feature type="domain" description="RNA polymerase sigma factor 54 DNA-binding" evidence="11">
    <location>
        <begin position="345"/>
        <end position="505"/>
    </location>
</feature>
<keyword evidence="5 9" id="KW-0805">Transcription regulation</keyword>
<accession>A0ABX7BIJ2</accession>
<dbReference type="PIRSF" id="PIRSF000774">
    <property type="entry name" value="RpoN"/>
    <property type="match status" value="1"/>
</dbReference>
<evidence type="ECO:0000256" key="6">
    <source>
        <dbReference type="ARBA" id="ARBA00023082"/>
    </source>
</evidence>
<protein>
    <recommendedName>
        <fullName evidence="9">RNA polymerase sigma-54 factor</fullName>
    </recommendedName>
</protein>
<dbReference type="Pfam" id="PF04963">
    <property type="entry name" value="Sigma54_CBD"/>
    <property type="match status" value="1"/>
</dbReference>
<dbReference type="PRINTS" id="PR00045">
    <property type="entry name" value="SIGMA54FCT"/>
</dbReference>
<dbReference type="Gene3D" id="1.10.10.1330">
    <property type="entry name" value="RNA polymerase sigma-54 factor, core-binding domain"/>
    <property type="match status" value="1"/>
</dbReference>
<dbReference type="InterPro" id="IPR000394">
    <property type="entry name" value="RNA_pol_sigma_54"/>
</dbReference>
<dbReference type="NCBIfam" id="NF009118">
    <property type="entry name" value="PRK12469.1"/>
    <property type="match status" value="1"/>
</dbReference>
<evidence type="ECO:0000313" key="13">
    <source>
        <dbReference type="EMBL" id="QQQ17364.1"/>
    </source>
</evidence>
<dbReference type="RefSeq" id="WP_201101702.1">
    <property type="nucleotide sequence ID" value="NZ_CP067977.1"/>
</dbReference>
<organism evidence="13 14">
    <name type="scientific">Brevundimonas vitisensis</name>
    <dbReference type="NCBI Taxonomy" id="2800818"/>
    <lineage>
        <taxon>Bacteria</taxon>
        <taxon>Pseudomonadati</taxon>
        <taxon>Pseudomonadota</taxon>
        <taxon>Alphaproteobacteria</taxon>
        <taxon>Caulobacterales</taxon>
        <taxon>Caulobacteraceae</taxon>
        <taxon>Brevundimonas</taxon>
    </lineage>
</organism>
<evidence type="ECO:0000256" key="5">
    <source>
        <dbReference type="ARBA" id="ARBA00023015"/>
    </source>
</evidence>
<dbReference type="Pfam" id="PF00309">
    <property type="entry name" value="Sigma54_AID"/>
    <property type="match status" value="1"/>
</dbReference>
<feature type="domain" description="RNA polymerase sigma factor 54 core-binding" evidence="12">
    <location>
        <begin position="149"/>
        <end position="330"/>
    </location>
</feature>
<evidence type="ECO:0000259" key="11">
    <source>
        <dbReference type="Pfam" id="PF04552"/>
    </source>
</evidence>
<evidence type="ECO:0000256" key="8">
    <source>
        <dbReference type="ARBA" id="ARBA00023163"/>
    </source>
</evidence>
<comment type="function">
    <text evidence="9">Sigma factors are initiation factors that promote the attachment of RNA polymerase to specific initiation sites and are then released.</text>
</comment>
<feature type="compositionally biased region" description="Basic and acidic residues" evidence="10">
    <location>
        <begin position="87"/>
        <end position="98"/>
    </location>
</feature>
<reference evidence="13 14" key="1">
    <citation type="submission" date="2021-01" db="EMBL/GenBank/DDBJ databases">
        <title>Brevundimonas vitis sp. nov., an bacterium isolated from grape (Vitis vinifera).</title>
        <authorList>
            <person name="Jiang L."/>
            <person name="Lee J."/>
        </authorList>
    </citation>
    <scope>NUCLEOTIDE SEQUENCE [LARGE SCALE GENOMIC DNA]</scope>
    <source>
        <strain evidence="13 14">GRTSA-9</strain>
    </source>
</reference>
<evidence type="ECO:0000313" key="14">
    <source>
        <dbReference type="Proteomes" id="UP000595448"/>
    </source>
</evidence>
<name>A0ABX7BIJ2_9CAUL</name>
<dbReference type="PANTHER" id="PTHR32248">
    <property type="entry name" value="RNA POLYMERASE SIGMA-54 FACTOR"/>
    <property type="match status" value="1"/>
</dbReference>
<proteinExistence type="inferred from homology"/>
<sequence>MRPWGTSVIGQRLEVRQGQGLVITPQLQQAIKLLQLSNLELEAFIEGELERNPLLQRDDDAPPEPVDAAQANEDAGELRFDTPVTADAERALDARPDDLYGEPTPGEAASDRAHDGSGIEAQPGLNDWSSTGKGGMAPEADGAERPDRREITLWEHLQGQASSAAMSPTDQAIALALIDGVDEGGYLRGELAEIADRLGCDLARVEAVLTVCHGFEPTGIMARSVPECLKLQLIERNRFDPAMAALLDNLDLLAKRDLSALRKVCGVDAEDLSDMIAELKGLTPRPGAGFGGEPAQTVIPDVMVRPDPAGGWRVELNADTLPRLLIDKRYHGVVQAGARTETEKAFVADCASQASWLVKSLDQRAKTILKVASEIVRQQDAFLAFGVEFLRPLNLKTVADAIGMHESTVSRVTSNKYVATPRGVFELKFFFTAAIQSVDGQSSHSAEAVRHRIKSMIDGEGRDGDVLSDDRIVEILNEAGIDIARRTVAKYREALRIPSSVERKRMLRTG</sequence>
<dbReference type="InterPro" id="IPR038709">
    <property type="entry name" value="RpoN_core-bd_sf"/>
</dbReference>
<evidence type="ECO:0000256" key="2">
    <source>
        <dbReference type="ARBA" id="ARBA00022478"/>
    </source>
</evidence>
<dbReference type="PROSITE" id="PS00718">
    <property type="entry name" value="SIGMA54_2"/>
    <property type="match status" value="1"/>
</dbReference>